<dbReference type="STRING" id="745368.SAMN02745178_02440"/>
<dbReference type="EMBL" id="FUYF01000020">
    <property type="protein sequence ID" value="SKA93869.1"/>
    <property type="molecule type" value="Genomic_DNA"/>
</dbReference>
<evidence type="ECO:0000256" key="1">
    <source>
        <dbReference type="SAM" id="MobiDB-lite"/>
    </source>
</evidence>
<dbReference type="GeneID" id="93338882"/>
<dbReference type="RefSeq" id="WP_078785282.1">
    <property type="nucleotide sequence ID" value="NZ_FUYF01000020.1"/>
</dbReference>
<feature type="compositionally biased region" description="Basic and acidic residues" evidence="1">
    <location>
        <begin position="122"/>
        <end position="135"/>
    </location>
</feature>
<gene>
    <name evidence="2" type="ORF">SAMN02745178_02440</name>
</gene>
<protein>
    <recommendedName>
        <fullName evidence="4">DUF3801 domain-containing protein</fullName>
    </recommendedName>
</protein>
<accession>A0A1T4XWB3</accession>
<dbReference type="Proteomes" id="UP000190286">
    <property type="component" value="Unassembled WGS sequence"/>
</dbReference>
<keyword evidence="3" id="KW-1185">Reference proteome</keyword>
<dbReference type="Pfam" id="PF12687">
    <property type="entry name" value="DUF3801"/>
    <property type="match status" value="1"/>
</dbReference>
<dbReference type="InterPro" id="IPR024234">
    <property type="entry name" value="DUF3801"/>
</dbReference>
<evidence type="ECO:0000313" key="3">
    <source>
        <dbReference type="Proteomes" id="UP000190286"/>
    </source>
</evidence>
<feature type="region of interest" description="Disordered" evidence="1">
    <location>
        <begin position="117"/>
        <end position="148"/>
    </location>
</feature>
<reference evidence="2 3" key="1">
    <citation type="submission" date="2017-02" db="EMBL/GenBank/DDBJ databases">
        <authorList>
            <person name="Peterson S.W."/>
        </authorList>
    </citation>
    <scope>NUCLEOTIDE SEQUENCE [LARGE SCALE GENOMIC DNA]</scope>
    <source>
        <strain evidence="2 3">ATCC 27749</strain>
    </source>
</reference>
<dbReference type="AlphaFoldDB" id="A0A1T4XWB3"/>
<evidence type="ECO:0000313" key="2">
    <source>
        <dbReference type="EMBL" id="SKA93869.1"/>
    </source>
</evidence>
<proteinExistence type="predicted"/>
<name>A0A1T4XWB3_9FIRM</name>
<evidence type="ECO:0008006" key="4">
    <source>
        <dbReference type="Google" id="ProtNLM"/>
    </source>
</evidence>
<organism evidence="2 3">
    <name type="scientific">Gemmiger formicilis</name>
    <dbReference type="NCBI Taxonomy" id="745368"/>
    <lineage>
        <taxon>Bacteria</taxon>
        <taxon>Bacillati</taxon>
        <taxon>Bacillota</taxon>
        <taxon>Clostridia</taxon>
        <taxon>Eubacteriales</taxon>
        <taxon>Gemmiger</taxon>
    </lineage>
</organism>
<sequence>MVEETAIRVQINAAKLAGQGIFGILQAVASMLQARQYGQQSIQSLNRQSQALASVELNDKTLPYVRRQLKEYSVDFAITKDKDTGQLNLWFKGQDVDRIQTAIENCIAARGKERPTSLLQELSERAMQRTKELNQHRPPPAQERGERL</sequence>